<evidence type="ECO:0000256" key="5">
    <source>
        <dbReference type="PIRSR" id="PIRSR000343-2"/>
    </source>
</evidence>
<dbReference type="CDD" id="cd19165">
    <property type="entry name" value="HemeO"/>
    <property type="match status" value="1"/>
</dbReference>
<dbReference type="InterPro" id="IPR002051">
    <property type="entry name" value="Haem_Oase"/>
</dbReference>
<organism evidence="6 7">
    <name type="scientific">Herbihabitans rhizosphaerae</name>
    <dbReference type="NCBI Taxonomy" id="1872711"/>
    <lineage>
        <taxon>Bacteria</taxon>
        <taxon>Bacillati</taxon>
        <taxon>Actinomycetota</taxon>
        <taxon>Actinomycetes</taxon>
        <taxon>Pseudonocardiales</taxon>
        <taxon>Pseudonocardiaceae</taxon>
        <taxon>Herbihabitans</taxon>
    </lineage>
</organism>
<dbReference type="PIRSF" id="PIRSF000343">
    <property type="entry name" value="Haem_Oase"/>
    <property type="match status" value="1"/>
</dbReference>
<dbReference type="Gene3D" id="1.20.910.10">
    <property type="entry name" value="Heme oxygenase-like"/>
    <property type="match status" value="1"/>
</dbReference>
<evidence type="ECO:0000256" key="1">
    <source>
        <dbReference type="ARBA" id="ARBA00022617"/>
    </source>
</evidence>
<feature type="binding site" evidence="4">
    <location>
        <position position="131"/>
    </location>
    <ligand>
        <name>heme b</name>
        <dbReference type="ChEBI" id="CHEBI:60344"/>
    </ligand>
</feature>
<dbReference type="RefSeq" id="WP_242613094.1">
    <property type="nucleotide sequence ID" value="NZ_SGWQ01000001.1"/>
</dbReference>
<evidence type="ECO:0000256" key="4">
    <source>
        <dbReference type="PIRSR" id="PIRSR000343-1"/>
    </source>
</evidence>
<keyword evidence="7" id="KW-1185">Reference proteome</keyword>
<dbReference type="GO" id="GO:0006979">
    <property type="term" value="P:response to oxidative stress"/>
    <property type="evidence" value="ECO:0007669"/>
    <property type="project" value="TreeGrafter"/>
</dbReference>
<dbReference type="PANTHER" id="PTHR10720:SF0">
    <property type="entry name" value="HEME OXYGENASE"/>
    <property type="match status" value="1"/>
</dbReference>
<dbReference type="PRINTS" id="PR00088">
    <property type="entry name" value="HAEMOXYGNASE"/>
</dbReference>
<accession>A0A4V2EUH6</accession>
<name>A0A4V2EUH6_9PSEU</name>
<dbReference type="SUPFAM" id="SSF48613">
    <property type="entry name" value="Heme oxygenase-like"/>
    <property type="match status" value="1"/>
</dbReference>
<dbReference type="InterPro" id="IPR016084">
    <property type="entry name" value="Haem_Oase-like_multi-hlx"/>
</dbReference>
<evidence type="ECO:0000256" key="3">
    <source>
        <dbReference type="ARBA" id="ARBA00023004"/>
    </source>
</evidence>
<feature type="binding site" evidence="4">
    <location>
        <position position="16"/>
    </location>
    <ligand>
        <name>heme b</name>
        <dbReference type="ChEBI" id="CHEBI:60344"/>
    </ligand>
</feature>
<feature type="binding site" description="axial binding residue" evidence="5">
    <location>
        <position position="23"/>
    </location>
    <ligand>
        <name>heme b</name>
        <dbReference type="ChEBI" id="CHEBI:60344"/>
    </ligand>
    <ligandPart>
        <name>Fe</name>
        <dbReference type="ChEBI" id="CHEBI:18248"/>
    </ligandPart>
</feature>
<evidence type="ECO:0000313" key="6">
    <source>
        <dbReference type="EMBL" id="RZS44603.1"/>
    </source>
</evidence>
<keyword evidence="3 5" id="KW-0408">Iron</keyword>
<dbReference type="EMBL" id="SGWQ01000001">
    <property type="protein sequence ID" value="RZS44603.1"/>
    <property type="molecule type" value="Genomic_DNA"/>
</dbReference>
<gene>
    <name evidence="6" type="ORF">EV193_101479</name>
</gene>
<evidence type="ECO:0000313" key="7">
    <source>
        <dbReference type="Proteomes" id="UP000294257"/>
    </source>
</evidence>
<dbReference type="PANTHER" id="PTHR10720">
    <property type="entry name" value="HEME OXYGENASE"/>
    <property type="match status" value="1"/>
</dbReference>
<dbReference type="GO" id="GO:0020037">
    <property type="term" value="F:heme binding"/>
    <property type="evidence" value="ECO:0007669"/>
    <property type="project" value="TreeGrafter"/>
</dbReference>
<dbReference type="GO" id="GO:0004392">
    <property type="term" value="F:heme oxygenase (decyclizing) activity"/>
    <property type="evidence" value="ECO:0007669"/>
    <property type="project" value="InterPro"/>
</dbReference>
<dbReference type="Proteomes" id="UP000294257">
    <property type="component" value="Unassembled WGS sequence"/>
</dbReference>
<dbReference type="AlphaFoldDB" id="A0A4V2EUH6"/>
<dbReference type="InterPro" id="IPR016053">
    <property type="entry name" value="Haem_Oase-like"/>
</dbReference>
<protein>
    <submittedName>
        <fullName evidence="6">Heme oxygenase</fullName>
    </submittedName>
</protein>
<sequence>MTTADLATDRFSVVLREATREEHERTESSRFVAELLDGKLDRRAYVALLEQSYLFYSVLEEAGDRWRGDEIVGPFVSDALLRRGALEADLSWLSGSRWRDGLVTLPATQRYIDRLREVCFTSRGAFVAHHYTRYLGDLSGGQIIRSKLRSIYGLTRDGVRFYLFDEIPKPKVFKDGYRELLDSTPWAAGERTTLLGEANEAFRLNRGVFDDLSAGC</sequence>
<feature type="binding site" evidence="4">
    <location>
        <position position="178"/>
    </location>
    <ligand>
        <name>heme b</name>
        <dbReference type="ChEBI" id="CHEBI:60344"/>
    </ligand>
</feature>
<dbReference type="Pfam" id="PF01126">
    <property type="entry name" value="Heme_oxygenase"/>
    <property type="match status" value="1"/>
</dbReference>
<reference evidence="6 7" key="1">
    <citation type="submission" date="2019-02" db="EMBL/GenBank/DDBJ databases">
        <title>Genomic Encyclopedia of Type Strains, Phase IV (KMG-IV): sequencing the most valuable type-strain genomes for metagenomic binning, comparative biology and taxonomic classification.</title>
        <authorList>
            <person name="Goeker M."/>
        </authorList>
    </citation>
    <scope>NUCLEOTIDE SEQUENCE [LARGE SCALE GENOMIC DNA]</scope>
    <source>
        <strain evidence="6 7">DSM 101727</strain>
    </source>
</reference>
<keyword evidence="1 4" id="KW-0349">Heme</keyword>
<proteinExistence type="predicted"/>
<comment type="caution">
    <text evidence="6">The sequence shown here is derived from an EMBL/GenBank/DDBJ whole genome shotgun (WGS) entry which is preliminary data.</text>
</comment>
<dbReference type="GO" id="GO:0042167">
    <property type="term" value="P:heme catabolic process"/>
    <property type="evidence" value="ECO:0007669"/>
    <property type="project" value="TreeGrafter"/>
</dbReference>
<dbReference type="GO" id="GO:0006788">
    <property type="term" value="P:heme oxidation"/>
    <property type="evidence" value="ECO:0007669"/>
    <property type="project" value="InterPro"/>
</dbReference>
<evidence type="ECO:0000256" key="2">
    <source>
        <dbReference type="ARBA" id="ARBA00022723"/>
    </source>
</evidence>
<dbReference type="GO" id="GO:0046872">
    <property type="term" value="F:metal ion binding"/>
    <property type="evidence" value="ECO:0007669"/>
    <property type="project" value="UniProtKB-KW"/>
</dbReference>
<keyword evidence="2 5" id="KW-0479">Metal-binding</keyword>